<sequence length="366" mass="41309">MADNCTLEGLGVMFADIYRNKKVLVTGHTGFKGSWLTFWLSQMGAKVHGIALEPDTEPNHWALLKLDIQQKLTDIRDYQTLSEVISDWQPDIVFHLAAQPIVRLSYSEPIETWSTNVMGTVNLLEACRHVPSVKAIVVITSDKCYENHEKKDGYTESDRLGGHDPYSASKAATELVVDSYRKSYFNQQDVLLASARAGNVIGGGDWSVDRLIPDAARSVTKKIPLEVRSPESSRPWQHVLDSLSGYLLLGQKLWEREQSCAQAWNFGPVSGQIATVSDVLESIHAHWPTFTWHIAKRDAQHETICLGINSDKARKQLDWKPVWDLNKATESTALWYKKLVEEGRVDTASQWRNYIEDANKASVCWL</sequence>
<name>I1XLC4_METNJ</name>
<dbReference type="PATRIC" id="fig|754476.3.peg.2356"/>
<dbReference type="Gene3D" id="3.40.50.720">
    <property type="entry name" value="NAD(P)-binding Rossmann-like Domain"/>
    <property type="match status" value="1"/>
</dbReference>
<dbReference type="EC" id="4.2.1.45" evidence="1"/>
<dbReference type="EMBL" id="CP003390">
    <property type="protein sequence ID" value="AFI85193.1"/>
    <property type="molecule type" value="Genomic_DNA"/>
</dbReference>
<dbReference type="NCBIfam" id="TIGR02622">
    <property type="entry name" value="CDP_4_6_dhtase"/>
    <property type="match status" value="1"/>
</dbReference>
<dbReference type="GO" id="GO:0047733">
    <property type="term" value="F:CDP-glucose 4,6-dehydratase activity"/>
    <property type="evidence" value="ECO:0007669"/>
    <property type="project" value="UniProtKB-EC"/>
</dbReference>
<dbReference type="Pfam" id="PF16363">
    <property type="entry name" value="GDP_Man_Dehyd"/>
    <property type="match status" value="1"/>
</dbReference>
<evidence type="ECO:0000313" key="2">
    <source>
        <dbReference type="Proteomes" id="UP000009144"/>
    </source>
</evidence>
<dbReference type="Proteomes" id="UP000009144">
    <property type="component" value="Chromosome"/>
</dbReference>
<reference evidence="1 2" key="1">
    <citation type="journal article" date="2012" name="J. Bacteriol.">
        <title>Complete genome sequences of Methylophaga sp. strain JAM1 and Methylophaga sp. strain JAM7.</title>
        <authorList>
            <person name="Villeneuve C."/>
            <person name="Martineau C."/>
            <person name="Mauffrey F."/>
            <person name="Villemur R."/>
        </authorList>
    </citation>
    <scope>NUCLEOTIDE SEQUENCE [LARGE SCALE GENOMIC DNA]</scope>
    <source>
        <strain evidence="1 2">JAM1</strain>
    </source>
</reference>
<dbReference type="AlphaFoldDB" id="I1XLC4"/>
<accession>I1XLC4</accession>
<organism evidence="1 2">
    <name type="scientific">Methylophaga nitratireducenticrescens</name>
    <dbReference type="NCBI Taxonomy" id="754476"/>
    <lineage>
        <taxon>Bacteria</taxon>
        <taxon>Pseudomonadati</taxon>
        <taxon>Pseudomonadota</taxon>
        <taxon>Gammaproteobacteria</taxon>
        <taxon>Thiotrichales</taxon>
        <taxon>Piscirickettsiaceae</taxon>
        <taxon>Methylophaga</taxon>
    </lineage>
</organism>
<dbReference type="InterPro" id="IPR013445">
    <property type="entry name" value="CDP_4_6_deHydtase"/>
</dbReference>
<dbReference type="Gene3D" id="3.90.25.10">
    <property type="entry name" value="UDP-galactose 4-epimerase, domain 1"/>
    <property type="match status" value="1"/>
</dbReference>
<dbReference type="RefSeq" id="WP_014707558.1">
    <property type="nucleotide sequence ID" value="NC_017857.3"/>
</dbReference>
<dbReference type="InterPro" id="IPR036291">
    <property type="entry name" value="NAD(P)-bd_dom_sf"/>
</dbReference>
<dbReference type="PANTHER" id="PTHR43000">
    <property type="entry name" value="DTDP-D-GLUCOSE 4,6-DEHYDRATASE-RELATED"/>
    <property type="match status" value="1"/>
</dbReference>
<keyword evidence="1" id="KW-0456">Lyase</keyword>
<protein>
    <submittedName>
        <fullName evidence="1">CDP-glucose 4,6-dehydratase-like protein</fullName>
        <ecNumber evidence="1">4.2.1.45</ecNumber>
    </submittedName>
</protein>
<reference evidence="1 2" key="2">
    <citation type="journal article" date="2013" name="Int. J. Syst. Evol. Microbiol.">
        <title>Methylophaga nitratireducenticrescens sp. nov. and Methylophaga frappieri sp. nov., isolated from the biofilm of the methanol-fed denitrification system treating the seawater at the Montreal Biodome.</title>
        <authorList>
            <person name="Villeneuve C."/>
            <person name="Martineau C."/>
            <person name="Mauffrey F."/>
            <person name="Villemur R."/>
        </authorList>
    </citation>
    <scope>NUCLEOTIDE SEQUENCE [LARGE SCALE GENOMIC DNA]</scope>
    <source>
        <strain evidence="1 2">JAM1</strain>
    </source>
</reference>
<dbReference type="STRING" id="754476.Q7A_2393"/>
<gene>
    <name evidence="1" type="ordered locus">Q7A_2393</name>
</gene>
<keyword evidence="2" id="KW-1185">Reference proteome</keyword>
<dbReference type="KEGG" id="mej:Q7A_2393"/>
<dbReference type="HOGENOM" id="CLU_007383_1_7_6"/>
<dbReference type="SUPFAM" id="SSF51735">
    <property type="entry name" value="NAD(P)-binding Rossmann-fold domains"/>
    <property type="match status" value="1"/>
</dbReference>
<dbReference type="eggNOG" id="COG0451">
    <property type="taxonomic scope" value="Bacteria"/>
</dbReference>
<dbReference type="InterPro" id="IPR016040">
    <property type="entry name" value="NAD(P)-bd_dom"/>
</dbReference>
<proteinExistence type="predicted"/>
<evidence type="ECO:0000313" key="1">
    <source>
        <dbReference type="EMBL" id="AFI85193.1"/>
    </source>
</evidence>